<comment type="subcellular location">
    <subcellularLocation>
        <location evidence="2">Nucleus</location>
        <location evidence="2">Nucleolus</location>
    </subcellularLocation>
</comment>
<evidence type="ECO:0000256" key="6">
    <source>
        <dbReference type="ARBA" id="ARBA00023242"/>
    </source>
</evidence>
<feature type="region of interest" description="Disordered" evidence="8">
    <location>
        <begin position="450"/>
        <end position="484"/>
    </location>
</feature>
<dbReference type="Pfam" id="PF00076">
    <property type="entry name" value="RRM_1"/>
    <property type="match status" value="1"/>
</dbReference>
<feature type="compositionally biased region" description="Low complexity" evidence="8">
    <location>
        <begin position="539"/>
        <end position="549"/>
    </location>
</feature>
<dbReference type="OrthoDB" id="442677at2759"/>
<feature type="compositionally biased region" description="Basic and acidic residues" evidence="8">
    <location>
        <begin position="160"/>
        <end position="174"/>
    </location>
</feature>
<accession>A0A6A6W1G5</accession>
<evidence type="ECO:0000259" key="9">
    <source>
        <dbReference type="PROSITE" id="PS50102"/>
    </source>
</evidence>
<feature type="region of interest" description="Disordered" evidence="8">
    <location>
        <begin position="1"/>
        <end position="31"/>
    </location>
</feature>
<feature type="compositionally biased region" description="Basic and acidic residues" evidence="8">
    <location>
        <begin position="61"/>
        <end position="74"/>
    </location>
</feature>
<evidence type="ECO:0000256" key="8">
    <source>
        <dbReference type="SAM" id="MobiDB-lite"/>
    </source>
</evidence>
<feature type="region of interest" description="Disordered" evidence="8">
    <location>
        <begin position="539"/>
        <end position="581"/>
    </location>
</feature>
<evidence type="ECO:0000313" key="10">
    <source>
        <dbReference type="EMBL" id="KAF2756752.1"/>
    </source>
</evidence>
<feature type="domain" description="RRM" evidence="9">
    <location>
        <begin position="347"/>
        <end position="452"/>
    </location>
</feature>
<evidence type="ECO:0000256" key="3">
    <source>
        <dbReference type="ARBA" id="ARBA00007077"/>
    </source>
</evidence>
<dbReference type="SMART" id="SM00360">
    <property type="entry name" value="RRM"/>
    <property type="match status" value="2"/>
</dbReference>
<keyword evidence="11" id="KW-1185">Reference proteome</keyword>
<comment type="function">
    <text evidence="1">Involved in pre-25S rRNA processing.</text>
</comment>
<dbReference type="PANTHER" id="PTHR23236:SF25">
    <property type="entry name" value="RNA-BINDING PROTEIN 34"/>
    <property type="match status" value="1"/>
</dbReference>
<evidence type="ECO:0000256" key="7">
    <source>
        <dbReference type="PROSITE-ProRule" id="PRU00176"/>
    </source>
</evidence>
<dbReference type="Proteomes" id="UP000799437">
    <property type="component" value="Unassembled WGS sequence"/>
</dbReference>
<gene>
    <name evidence="10" type="ORF">EJ05DRAFT_512372</name>
</gene>
<feature type="compositionally biased region" description="Basic and acidic residues" evidence="8">
    <location>
        <begin position="130"/>
        <end position="139"/>
    </location>
</feature>
<name>A0A6A6W1G5_9PEZI</name>
<dbReference type="PANTHER" id="PTHR23236">
    <property type="entry name" value="EUKARYOTIC TRANSLATION INITIATION FACTOR 4B/4H"/>
    <property type="match status" value="1"/>
</dbReference>
<dbReference type="GO" id="GO:0019843">
    <property type="term" value="F:rRNA binding"/>
    <property type="evidence" value="ECO:0007669"/>
    <property type="project" value="TreeGrafter"/>
</dbReference>
<comment type="similarity">
    <text evidence="3">Belongs to the RRM RBM34 family.</text>
</comment>
<dbReference type="AlphaFoldDB" id="A0A6A6W1G5"/>
<feature type="compositionally biased region" description="Basic and acidic residues" evidence="8">
    <location>
        <begin position="569"/>
        <end position="581"/>
    </location>
</feature>
<dbReference type="GeneID" id="54489385"/>
<protein>
    <recommendedName>
        <fullName evidence="4">Nucleolar protein 12</fullName>
    </recommendedName>
</protein>
<keyword evidence="5 7" id="KW-0694">RNA-binding</keyword>
<reference evidence="10" key="1">
    <citation type="journal article" date="2020" name="Stud. Mycol.">
        <title>101 Dothideomycetes genomes: a test case for predicting lifestyles and emergence of pathogens.</title>
        <authorList>
            <person name="Haridas S."/>
            <person name="Albert R."/>
            <person name="Binder M."/>
            <person name="Bloem J."/>
            <person name="Labutti K."/>
            <person name="Salamov A."/>
            <person name="Andreopoulos B."/>
            <person name="Baker S."/>
            <person name="Barry K."/>
            <person name="Bills G."/>
            <person name="Bluhm B."/>
            <person name="Cannon C."/>
            <person name="Castanera R."/>
            <person name="Culley D."/>
            <person name="Daum C."/>
            <person name="Ezra D."/>
            <person name="Gonzalez J."/>
            <person name="Henrissat B."/>
            <person name="Kuo A."/>
            <person name="Liang C."/>
            <person name="Lipzen A."/>
            <person name="Lutzoni F."/>
            <person name="Magnuson J."/>
            <person name="Mondo S."/>
            <person name="Nolan M."/>
            <person name="Ohm R."/>
            <person name="Pangilinan J."/>
            <person name="Park H.-J."/>
            <person name="Ramirez L."/>
            <person name="Alfaro M."/>
            <person name="Sun H."/>
            <person name="Tritt A."/>
            <person name="Yoshinaga Y."/>
            <person name="Zwiers L.-H."/>
            <person name="Turgeon B."/>
            <person name="Goodwin S."/>
            <person name="Spatafora J."/>
            <person name="Crous P."/>
            <person name="Grigoriev I."/>
        </authorList>
    </citation>
    <scope>NUCLEOTIDE SEQUENCE</scope>
    <source>
        <strain evidence="10">CBS 121739</strain>
    </source>
</reference>
<evidence type="ECO:0000313" key="11">
    <source>
        <dbReference type="Proteomes" id="UP000799437"/>
    </source>
</evidence>
<feature type="compositionally biased region" description="Acidic residues" evidence="8">
    <location>
        <begin position="192"/>
        <end position="204"/>
    </location>
</feature>
<evidence type="ECO:0000256" key="1">
    <source>
        <dbReference type="ARBA" id="ARBA00002475"/>
    </source>
</evidence>
<evidence type="ECO:0000256" key="2">
    <source>
        <dbReference type="ARBA" id="ARBA00004604"/>
    </source>
</evidence>
<dbReference type="PROSITE" id="PS50102">
    <property type="entry name" value="RRM"/>
    <property type="match status" value="1"/>
</dbReference>
<dbReference type="EMBL" id="ML996575">
    <property type="protein sequence ID" value="KAF2756752.1"/>
    <property type="molecule type" value="Genomic_DNA"/>
</dbReference>
<dbReference type="InterPro" id="IPR012677">
    <property type="entry name" value="Nucleotide-bd_a/b_plait_sf"/>
</dbReference>
<dbReference type="GO" id="GO:0000463">
    <property type="term" value="P:maturation of LSU-rRNA from tricistronic rRNA transcript (SSU-rRNA, 5.8S rRNA, LSU-rRNA)"/>
    <property type="evidence" value="ECO:0007669"/>
    <property type="project" value="TreeGrafter"/>
</dbReference>
<dbReference type="Gene3D" id="3.30.70.330">
    <property type="match status" value="2"/>
</dbReference>
<dbReference type="RefSeq" id="XP_033599203.1">
    <property type="nucleotide sequence ID" value="XM_033748331.1"/>
</dbReference>
<organism evidence="10 11">
    <name type="scientific">Pseudovirgaria hyperparasitica</name>
    <dbReference type="NCBI Taxonomy" id="470096"/>
    <lineage>
        <taxon>Eukaryota</taxon>
        <taxon>Fungi</taxon>
        <taxon>Dikarya</taxon>
        <taxon>Ascomycota</taxon>
        <taxon>Pezizomycotina</taxon>
        <taxon>Dothideomycetes</taxon>
        <taxon>Dothideomycetes incertae sedis</taxon>
        <taxon>Acrospermales</taxon>
        <taxon>Acrospermaceae</taxon>
        <taxon>Pseudovirgaria</taxon>
    </lineage>
</organism>
<dbReference type="GO" id="GO:0005730">
    <property type="term" value="C:nucleolus"/>
    <property type="evidence" value="ECO:0007669"/>
    <property type="project" value="UniProtKB-SubCell"/>
</dbReference>
<dbReference type="SUPFAM" id="SSF54928">
    <property type="entry name" value="RNA-binding domain, RBD"/>
    <property type="match status" value="2"/>
</dbReference>
<proteinExistence type="inferred from homology"/>
<feature type="region of interest" description="Disordered" evidence="8">
    <location>
        <begin position="48"/>
        <end position="207"/>
    </location>
</feature>
<dbReference type="InterPro" id="IPR035979">
    <property type="entry name" value="RBD_domain_sf"/>
</dbReference>
<evidence type="ECO:0000256" key="4">
    <source>
        <dbReference type="ARBA" id="ARBA00015520"/>
    </source>
</evidence>
<sequence length="581" mass="62212">MGKSKSLKGGSRTDSSPAAKSSKEHRTSAFAVDQKAVDPALASLFSASLGPVQPLPKSRYHAAEKVSTKATKDAENDEELSELSSDTEAPDATDSEGGVAVDGDEVLEDSSEETSDEGENTKSTPMQLHDIVDTKSEKSTRKRKRKENEDDLEDVYLQKLAEEEQKEEAKLRQEKRPKRDQRTGDPSMETDGNGDDDAPEDDADTFVPPQHESLAAVPKTPDELDKASRTVFLGNVSTAAITSKTAKKTLLAHLSSFLSTLPPSTPPHKVESLRFRSTAFSTPLPKKAAFAKKDLMAETTKSTHAYVVYSTVKAASAAAPKLNGTVVLDRHIRVDHVSHPQQIDHRRCVFIGNLGFVDDETALRAAAAASSDGKPRKPKPAADVEEGLWKHLASAGTIESVRVVRDAKTRVGKGFAYVQFADQNGVEKALLLDGKAFPPMLPRSLRVTRAKSMKRNPKDASHPAVNRRAQAAPGTGKGKGMYNPKMSQAEKSALGRTGKLLGRAGAAAARSGKFGGAEGVARTPESFVFEGHRATASQGKTGFKFKGSGNNKGGKKAAGAGGKTRRTHRAAEWKKNGGKKD</sequence>
<keyword evidence="6" id="KW-0539">Nucleus</keyword>
<feature type="compositionally biased region" description="Acidic residues" evidence="8">
    <location>
        <begin position="102"/>
        <end position="118"/>
    </location>
</feature>
<evidence type="ECO:0000256" key="5">
    <source>
        <dbReference type="ARBA" id="ARBA00022884"/>
    </source>
</evidence>
<dbReference type="InterPro" id="IPR000504">
    <property type="entry name" value="RRM_dom"/>
</dbReference>